<feature type="modified residue" description="4-aspartylphosphate" evidence="4">
    <location>
        <position position="58"/>
    </location>
</feature>
<dbReference type="Gene3D" id="3.40.50.2300">
    <property type="match status" value="1"/>
</dbReference>
<dbReference type="Pfam" id="PF12833">
    <property type="entry name" value="HTH_18"/>
    <property type="match status" value="1"/>
</dbReference>
<organism evidence="7 8">
    <name type="scientific">Gracilibacillus ureilyticus</name>
    <dbReference type="NCBI Taxonomy" id="531814"/>
    <lineage>
        <taxon>Bacteria</taxon>
        <taxon>Bacillati</taxon>
        <taxon>Bacillota</taxon>
        <taxon>Bacilli</taxon>
        <taxon>Bacillales</taxon>
        <taxon>Bacillaceae</taxon>
        <taxon>Gracilibacillus</taxon>
    </lineage>
</organism>
<evidence type="ECO:0000256" key="4">
    <source>
        <dbReference type="PROSITE-ProRule" id="PRU00169"/>
    </source>
</evidence>
<name>A0A1H9T2N5_9BACI</name>
<keyword evidence="3" id="KW-0804">Transcription</keyword>
<evidence type="ECO:0000259" key="5">
    <source>
        <dbReference type="PROSITE" id="PS01124"/>
    </source>
</evidence>
<feature type="domain" description="Response regulatory" evidence="6">
    <location>
        <begin position="6"/>
        <end position="123"/>
    </location>
</feature>
<dbReference type="GO" id="GO:0000160">
    <property type="term" value="P:phosphorelay signal transduction system"/>
    <property type="evidence" value="ECO:0007669"/>
    <property type="project" value="InterPro"/>
</dbReference>
<dbReference type="GO" id="GO:0043565">
    <property type="term" value="F:sequence-specific DNA binding"/>
    <property type="evidence" value="ECO:0007669"/>
    <property type="project" value="InterPro"/>
</dbReference>
<dbReference type="EMBL" id="FOGL01000012">
    <property type="protein sequence ID" value="SER91264.1"/>
    <property type="molecule type" value="Genomic_DNA"/>
</dbReference>
<evidence type="ECO:0000259" key="6">
    <source>
        <dbReference type="PROSITE" id="PS50110"/>
    </source>
</evidence>
<dbReference type="SUPFAM" id="SSF46689">
    <property type="entry name" value="Homeodomain-like"/>
    <property type="match status" value="2"/>
</dbReference>
<dbReference type="Proteomes" id="UP000199687">
    <property type="component" value="Unassembled WGS sequence"/>
</dbReference>
<dbReference type="InterPro" id="IPR001789">
    <property type="entry name" value="Sig_transdc_resp-reg_receiver"/>
</dbReference>
<dbReference type="Gene3D" id="1.10.10.60">
    <property type="entry name" value="Homeodomain-like"/>
    <property type="match status" value="2"/>
</dbReference>
<dbReference type="PANTHER" id="PTHR43280:SF28">
    <property type="entry name" value="HTH-TYPE TRANSCRIPTIONAL ACTIVATOR RHAS"/>
    <property type="match status" value="1"/>
</dbReference>
<dbReference type="SMART" id="SM00448">
    <property type="entry name" value="REC"/>
    <property type="match status" value="1"/>
</dbReference>
<dbReference type="SMART" id="SM00342">
    <property type="entry name" value="HTH_ARAC"/>
    <property type="match status" value="1"/>
</dbReference>
<evidence type="ECO:0000256" key="2">
    <source>
        <dbReference type="ARBA" id="ARBA00023125"/>
    </source>
</evidence>
<dbReference type="AlphaFoldDB" id="A0A1H9T2N5"/>
<sequence>MMTRKTILVVDDEPRSRNGIKKTIERAAIDRFEVITAENATEAISKIDRQKVHILITDIRMPEITGLELLKQLKQKAQDPVVIIISAYSEFEYAHQALELGVINYLLKPISKEKLMEAVEKALSIEEQIERSGVMNKIIDEKWMHTREEVHYNRAIREALDYIESYFPNELTLKQVAEEVHLNASYLSGLFKDELDMTFSEYLTRRRIQEAKRLLLTTDLTVTEIAEKIGYQTSKYFIKIFKQYENNTPHAYRKQNESDS</sequence>
<reference evidence="7 8" key="1">
    <citation type="submission" date="2016-10" db="EMBL/GenBank/DDBJ databases">
        <authorList>
            <person name="de Groot N.N."/>
        </authorList>
    </citation>
    <scope>NUCLEOTIDE SEQUENCE [LARGE SCALE GENOMIC DNA]</scope>
    <source>
        <strain evidence="7 8">CGMCC 1.7727</strain>
    </source>
</reference>
<protein>
    <submittedName>
        <fullName evidence="7">Helix-turn-helix domain-containing protein</fullName>
    </submittedName>
</protein>
<evidence type="ECO:0000313" key="7">
    <source>
        <dbReference type="EMBL" id="SER91264.1"/>
    </source>
</evidence>
<dbReference type="PRINTS" id="PR00032">
    <property type="entry name" value="HTHARAC"/>
</dbReference>
<dbReference type="STRING" id="531814.SAMN04487944_112122"/>
<dbReference type="PROSITE" id="PS50110">
    <property type="entry name" value="RESPONSE_REGULATORY"/>
    <property type="match status" value="1"/>
</dbReference>
<evidence type="ECO:0000313" key="8">
    <source>
        <dbReference type="Proteomes" id="UP000199687"/>
    </source>
</evidence>
<dbReference type="InterPro" id="IPR018062">
    <property type="entry name" value="HTH_AraC-typ_CS"/>
</dbReference>
<gene>
    <name evidence="7" type="ORF">SAMN04487944_112122</name>
</gene>
<dbReference type="PROSITE" id="PS00041">
    <property type="entry name" value="HTH_ARAC_FAMILY_1"/>
    <property type="match status" value="1"/>
</dbReference>
<keyword evidence="4" id="KW-0597">Phosphoprotein</keyword>
<dbReference type="Pfam" id="PF00072">
    <property type="entry name" value="Response_reg"/>
    <property type="match status" value="1"/>
</dbReference>
<dbReference type="InterPro" id="IPR018060">
    <property type="entry name" value="HTH_AraC"/>
</dbReference>
<keyword evidence="1" id="KW-0805">Transcription regulation</keyword>
<dbReference type="InterPro" id="IPR020449">
    <property type="entry name" value="Tscrpt_reg_AraC-type_HTH"/>
</dbReference>
<dbReference type="InterPro" id="IPR011006">
    <property type="entry name" value="CheY-like_superfamily"/>
</dbReference>
<dbReference type="InterPro" id="IPR009057">
    <property type="entry name" value="Homeodomain-like_sf"/>
</dbReference>
<evidence type="ECO:0000256" key="3">
    <source>
        <dbReference type="ARBA" id="ARBA00023163"/>
    </source>
</evidence>
<evidence type="ECO:0000256" key="1">
    <source>
        <dbReference type="ARBA" id="ARBA00023015"/>
    </source>
</evidence>
<dbReference type="PROSITE" id="PS01124">
    <property type="entry name" value="HTH_ARAC_FAMILY_2"/>
    <property type="match status" value="1"/>
</dbReference>
<dbReference type="SUPFAM" id="SSF52172">
    <property type="entry name" value="CheY-like"/>
    <property type="match status" value="1"/>
</dbReference>
<keyword evidence="2" id="KW-0238">DNA-binding</keyword>
<accession>A0A1H9T2N5</accession>
<feature type="domain" description="HTH araC/xylS-type" evidence="5">
    <location>
        <begin position="157"/>
        <end position="255"/>
    </location>
</feature>
<dbReference type="PANTHER" id="PTHR43280">
    <property type="entry name" value="ARAC-FAMILY TRANSCRIPTIONAL REGULATOR"/>
    <property type="match status" value="1"/>
</dbReference>
<dbReference type="GO" id="GO:0003700">
    <property type="term" value="F:DNA-binding transcription factor activity"/>
    <property type="evidence" value="ECO:0007669"/>
    <property type="project" value="InterPro"/>
</dbReference>
<keyword evidence="8" id="KW-1185">Reference proteome</keyword>
<dbReference type="CDD" id="cd17536">
    <property type="entry name" value="REC_YesN-like"/>
    <property type="match status" value="1"/>
</dbReference>
<proteinExistence type="predicted"/>